<dbReference type="Pfam" id="PF00015">
    <property type="entry name" value="MCPsignal"/>
    <property type="match status" value="1"/>
</dbReference>
<proteinExistence type="inferred from homology"/>
<dbReference type="Pfam" id="PF00672">
    <property type="entry name" value="HAMP"/>
    <property type="match status" value="1"/>
</dbReference>
<keyword evidence="5 10" id="KW-1133">Transmembrane helix</keyword>
<dbReference type="InterPro" id="IPR029151">
    <property type="entry name" value="Sensor-like_sf"/>
</dbReference>
<dbReference type="PANTHER" id="PTHR32089:SF112">
    <property type="entry name" value="LYSOZYME-LIKE PROTEIN-RELATED"/>
    <property type="match status" value="1"/>
</dbReference>
<evidence type="ECO:0000256" key="7">
    <source>
        <dbReference type="ARBA" id="ARBA00023224"/>
    </source>
</evidence>
<evidence type="ECO:0000259" key="11">
    <source>
        <dbReference type="PROSITE" id="PS50111"/>
    </source>
</evidence>
<feature type="domain" description="Methyl-accepting transducer" evidence="11">
    <location>
        <begin position="397"/>
        <end position="647"/>
    </location>
</feature>
<comment type="similarity">
    <text evidence="8">Belongs to the methyl-accepting chemotaxis (MCP) protein family.</text>
</comment>
<dbReference type="PANTHER" id="PTHR32089">
    <property type="entry name" value="METHYL-ACCEPTING CHEMOTAXIS PROTEIN MCPB"/>
    <property type="match status" value="1"/>
</dbReference>
<evidence type="ECO:0000256" key="9">
    <source>
        <dbReference type="PROSITE-ProRule" id="PRU00284"/>
    </source>
</evidence>
<dbReference type="InterPro" id="IPR033479">
    <property type="entry name" value="dCache_1"/>
</dbReference>
<keyword evidence="2" id="KW-1003">Cell membrane</keyword>
<dbReference type="Proteomes" id="UP001229346">
    <property type="component" value="Unassembled WGS sequence"/>
</dbReference>
<protein>
    <submittedName>
        <fullName evidence="13">Methyl-accepting chemotaxis protein</fullName>
    </submittedName>
</protein>
<evidence type="ECO:0000256" key="1">
    <source>
        <dbReference type="ARBA" id="ARBA00004651"/>
    </source>
</evidence>
<organism evidence="13 14">
    <name type="scientific">Paenibacillus harenae</name>
    <dbReference type="NCBI Taxonomy" id="306543"/>
    <lineage>
        <taxon>Bacteria</taxon>
        <taxon>Bacillati</taxon>
        <taxon>Bacillota</taxon>
        <taxon>Bacilli</taxon>
        <taxon>Bacillales</taxon>
        <taxon>Paenibacillaceae</taxon>
        <taxon>Paenibacillus</taxon>
    </lineage>
</organism>
<dbReference type="RefSeq" id="WP_307204587.1">
    <property type="nucleotide sequence ID" value="NZ_JAUSSU010000005.1"/>
</dbReference>
<evidence type="ECO:0000256" key="8">
    <source>
        <dbReference type="ARBA" id="ARBA00029447"/>
    </source>
</evidence>
<comment type="caution">
    <text evidence="13">The sequence shown here is derived from an EMBL/GenBank/DDBJ whole genome shotgun (WGS) entry which is preliminary data.</text>
</comment>
<reference evidence="13 14" key="1">
    <citation type="submission" date="2023-07" db="EMBL/GenBank/DDBJ databases">
        <title>Sorghum-associated microbial communities from plants grown in Nebraska, USA.</title>
        <authorList>
            <person name="Schachtman D."/>
        </authorList>
    </citation>
    <scope>NUCLEOTIDE SEQUENCE [LARGE SCALE GENOMIC DNA]</scope>
    <source>
        <strain evidence="13 14">CC482</strain>
    </source>
</reference>
<sequence length="684" mass="75256">MKDKKRVNFLSRNVSLRWKLPIYISLLVAVMFAGAGTMIYQSNSELLLKESKETLITSGNLIGENLWSSVLSEKQSVALASNHNTFKSLLTLRNSGEMADDDFFSNRNELLLGANLILKTSIEQTKGVQAFQIMDPKGIIVASSSEGDIKGERADREYFQETIRGKSFVSDAIVSKSTGKLVIPFTEPITDSSGIIIGVFSGTVDASFFVNKLERVKTDGSISILSRSGVVMYDNVNPDTVGQKLNSPGLDEWLKERAAGTPIQGNSESGNGFVSFTKIPDADFVITLTESYEQINKPVKRMMYELVMVTIVSMLLAIAVGIFISRMMTRPIIKLSKLFKQMADGDLTVMADGKYKSEFKDLADSFNMMALNNKELISSMNMSIGVLKVSTNELDSSAKQTSVSITETTTTSTEIARAMETQSKETEQIVDKFHGFGESFVSLREKTELIKVEAEKIVGIFHQSREVIENLIRVKEQNEQEVQKISEITGKLQHSSTNISQITGAIADIANQTNLLALNASIEAARAGEHGRGFSVVASEIRKLAEQSAKQSQEINEIIGQNLDFVHENNLSVAEIRNVSMLQEQYVAETKDAFQGIFENVSHIANEIHEMSGRVMDMERDKDDVMDSAQSLSATGEEVSASVEEVTATMQEQSAMAQQLAGMVETIDSLTKDLAQAASKFKVE</sequence>
<keyword evidence="3" id="KW-0145">Chemotaxis</keyword>
<dbReference type="CDD" id="cd06225">
    <property type="entry name" value="HAMP"/>
    <property type="match status" value="1"/>
</dbReference>
<evidence type="ECO:0000256" key="10">
    <source>
        <dbReference type="SAM" id="Phobius"/>
    </source>
</evidence>
<dbReference type="Gene3D" id="6.10.340.10">
    <property type="match status" value="1"/>
</dbReference>
<feature type="domain" description="HAMP" evidence="12">
    <location>
        <begin position="326"/>
        <end position="378"/>
    </location>
</feature>
<feature type="transmembrane region" description="Helical" evidence="10">
    <location>
        <begin position="20"/>
        <end position="40"/>
    </location>
</feature>
<keyword evidence="14" id="KW-1185">Reference proteome</keyword>
<dbReference type="PROSITE" id="PS50885">
    <property type="entry name" value="HAMP"/>
    <property type="match status" value="1"/>
</dbReference>
<dbReference type="SUPFAM" id="SSF58104">
    <property type="entry name" value="Methyl-accepting chemotaxis protein (MCP) signaling domain"/>
    <property type="match status" value="1"/>
</dbReference>
<dbReference type="CDD" id="cd12914">
    <property type="entry name" value="PDC1_DGC_like"/>
    <property type="match status" value="1"/>
</dbReference>
<evidence type="ECO:0000313" key="14">
    <source>
        <dbReference type="Proteomes" id="UP001229346"/>
    </source>
</evidence>
<dbReference type="Gene3D" id="1.10.287.950">
    <property type="entry name" value="Methyl-accepting chemotaxis protein"/>
    <property type="match status" value="1"/>
</dbReference>
<dbReference type="SMART" id="SM00304">
    <property type="entry name" value="HAMP"/>
    <property type="match status" value="1"/>
</dbReference>
<evidence type="ECO:0000313" key="13">
    <source>
        <dbReference type="EMBL" id="MDQ0113390.1"/>
    </source>
</evidence>
<evidence type="ECO:0000256" key="3">
    <source>
        <dbReference type="ARBA" id="ARBA00022500"/>
    </source>
</evidence>
<keyword evidence="4 10" id="KW-0812">Transmembrane</keyword>
<name>A0ABT9U169_PAEHA</name>
<dbReference type="EMBL" id="JAUSSU010000005">
    <property type="protein sequence ID" value="MDQ0113390.1"/>
    <property type="molecule type" value="Genomic_DNA"/>
</dbReference>
<dbReference type="SUPFAM" id="SSF103190">
    <property type="entry name" value="Sensory domain-like"/>
    <property type="match status" value="1"/>
</dbReference>
<gene>
    <name evidence="13" type="ORF">J2T15_002831</name>
</gene>
<keyword evidence="7 9" id="KW-0807">Transducer</keyword>
<dbReference type="SMART" id="SM00283">
    <property type="entry name" value="MA"/>
    <property type="match status" value="1"/>
</dbReference>
<evidence type="ECO:0000256" key="6">
    <source>
        <dbReference type="ARBA" id="ARBA00023136"/>
    </source>
</evidence>
<feature type="transmembrane region" description="Helical" evidence="10">
    <location>
        <begin position="302"/>
        <end position="324"/>
    </location>
</feature>
<dbReference type="InterPro" id="IPR003660">
    <property type="entry name" value="HAMP_dom"/>
</dbReference>
<evidence type="ECO:0000256" key="2">
    <source>
        <dbReference type="ARBA" id="ARBA00022475"/>
    </source>
</evidence>
<dbReference type="Pfam" id="PF02743">
    <property type="entry name" value="dCache_1"/>
    <property type="match status" value="1"/>
</dbReference>
<dbReference type="PROSITE" id="PS50111">
    <property type="entry name" value="CHEMOTAXIS_TRANSDUC_2"/>
    <property type="match status" value="1"/>
</dbReference>
<dbReference type="Gene3D" id="3.30.450.20">
    <property type="entry name" value="PAS domain"/>
    <property type="match status" value="1"/>
</dbReference>
<evidence type="ECO:0000259" key="12">
    <source>
        <dbReference type="PROSITE" id="PS50885"/>
    </source>
</evidence>
<evidence type="ECO:0000256" key="5">
    <source>
        <dbReference type="ARBA" id="ARBA00022989"/>
    </source>
</evidence>
<accession>A0ABT9U169</accession>
<comment type="subcellular location">
    <subcellularLocation>
        <location evidence="1">Cell membrane</location>
        <topology evidence="1">Multi-pass membrane protein</topology>
    </subcellularLocation>
</comment>
<dbReference type="InterPro" id="IPR004089">
    <property type="entry name" value="MCPsignal_dom"/>
</dbReference>
<keyword evidence="6 10" id="KW-0472">Membrane</keyword>
<evidence type="ECO:0000256" key="4">
    <source>
        <dbReference type="ARBA" id="ARBA00022692"/>
    </source>
</evidence>